<protein>
    <submittedName>
        <fullName evidence="1">Uncharacterized protein</fullName>
    </submittedName>
</protein>
<accession>A0A9D2L185</accession>
<reference evidence="1" key="1">
    <citation type="journal article" date="2021" name="PeerJ">
        <title>Extensive microbial diversity within the chicken gut microbiome revealed by metagenomics and culture.</title>
        <authorList>
            <person name="Gilroy R."/>
            <person name="Ravi A."/>
            <person name="Getino M."/>
            <person name="Pursley I."/>
            <person name="Horton D.L."/>
            <person name="Alikhan N.F."/>
            <person name="Baker D."/>
            <person name="Gharbi K."/>
            <person name="Hall N."/>
            <person name="Watson M."/>
            <person name="Adriaenssens E.M."/>
            <person name="Foster-Nyarko E."/>
            <person name="Jarju S."/>
            <person name="Secka A."/>
            <person name="Antonio M."/>
            <person name="Oren A."/>
            <person name="Chaudhuri R.R."/>
            <person name="La Ragione R."/>
            <person name="Hildebrand F."/>
            <person name="Pallen M.J."/>
        </authorList>
    </citation>
    <scope>NUCLEOTIDE SEQUENCE</scope>
    <source>
        <strain evidence="1">CHK179-7159</strain>
    </source>
</reference>
<sequence length="58" mass="6986">MNQSAENSVRRWGGEYFWNREWNRYFCVHLGQTDGEKVTSALARKIAARILNDHWRME</sequence>
<proteinExistence type="predicted"/>
<dbReference type="Proteomes" id="UP000886858">
    <property type="component" value="Unassembled WGS sequence"/>
</dbReference>
<gene>
    <name evidence="1" type="ORF">H9717_15295</name>
</gene>
<comment type="caution">
    <text evidence="1">The sequence shown here is derived from an EMBL/GenBank/DDBJ whole genome shotgun (WGS) entry which is preliminary data.</text>
</comment>
<organism evidence="1 2">
    <name type="scientific">Candidatus Eisenbergiella merdipullorum</name>
    <dbReference type="NCBI Taxonomy" id="2838553"/>
    <lineage>
        <taxon>Bacteria</taxon>
        <taxon>Bacillati</taxon>
        <taxon>Bacillota</taxon>
        <taxon>Clostridia</taxon>
        <taxon>Lachnospirales</taxon>
        <taxon>Lachnospiraceae</taxon>
        <taxon>Eisenbergiella</taxon>
    </lineage>
</organism>
<evidence type="ECO:0000313" key="1">
    <source>
        <dbReference type="EMBL" id="HJA94453.1"/>
    </source>
</evidence>
<name>A0A9D2L185_9FIRM</name>
<evidence type="ECO:0000313" key="2">
    <source>
        <dbReference type="Proteomes" id="UP000886858"/>
    </source>
</evidence>
<reference evidence="1" key="2">
    <citation type="submission" date="2021-04" db="EMBL/GenBank/DDBJ databases">
        <authorList>
            <person name="Gilroy R."/>
        </authorList>
    </citation>
    <scope>NUCLEOTIDE SEQUENCE</scope>
    <source>
        <strain evidence="1">CHK179-7159</strain>
    </source>
</reference>
<dbReference type="EMBL" id="DWYY01000175">
    <property type="protein sequence ID" value="HJA94453.1"/>
    <property type="molecule type" value="Genomic_DNA"/>
</dbReference>
<dbReference type="AlphaFoldDB" id="A0A9D2L185"/>